<dbReference type="GO" id="GO:0007165">
    <property type="term" value="P:signal transduction"/>
    <property type="evidence" value="ECO:0007669"/>
    <property type="project" value="UniProtKB-KW"/>
</dbReference>
<dbReference type="Gene3D" id="1.10.287.950">
    <property type="entry name" value="Methyl-accepting chemotaxis protein"/>
    <property type="match status" value="1"/>
</dbReference>
<dbReference type="Pfam" id="PF00015">
    <property type="entry name" value="MCPsignal"/>
    <property type="match status" value="1"/>
</dbReference>
<dbReference type="RefSeq" id="WP_369600231.1">
    <property type="nucleotide sequence ID" value="NZ_CP154858.1"/>
</dbReference>
<dbReference type="PANTHER" id="PTHR32089:SF112">
    <property type="entry name" value="LYSOZYME-LIKE PROTEIN-RELATED"/>
    <property type="match status" value="1"/>
</dbReference>
<protein>
    <submittedName>
        <fullName evidence="5">Methyl-accepting chemotaxis protein</fullName>
    </submittedName>
</protein>
<accession>A0AB39UT26</accession>
<evidence type="ECO:0000256" key="1">
    <source>
        <dbReference type="ARBA" id="ARBA00004370"/>
    </source>
</evidence>
<name>A0AB39UT26_9GAMM</name>
<dbReference type="GO" id="GO:0016020">
    <property type="term" value="C:membrane"/>
    <property type="evidence" value="ECO:0007669"/>
    <property type="project" value="UniProtKB-SubCell"/>
</dbReference>
<organism evidence="5">
    <name type="scientific">Thermohahella caldifontis</name>
    <dbReference type="NCBI Taxonomy" id="3142973"/>
    <lineage>
        <taxon>Bacteria</taxon>
        <taxon>Pseudomonadati</taxon>
        <taxon>Pseudomonadota</taxon>
        <taxon>Gammaproteobacteria</taxon>
        <taxon>Oceanospirillales</taxon>
        <taxon>Hahellaceae</taxon>
        <taxon>Thermohahella</taxon>
    </lineage>
</organism>
<dbReference type="PROSITE" id="PS50111">
    <property type="entry name" value="CHEMOTAXIS_TRANSDUC_2"/>
    <property type="match status" value="1"/>
</dbReference>
<dbReference type="AlphaFoldDB" id="A0AB39UT26"/>
<keyword evidence="2 3" id="KW-0807">Transducer</keyword>
<evidence type="ECO:0000313" key="5">
    <source>
        <dbReference type="EMBL" id="XDT71194.1"/>
    </source>
</evidence>
<sequence>MFVWGGIRLKDHETVIDKTRLSELERKAARLDEILAADPGTKVKDIARNATQVQETLTNQVHILEDSSHQIESVAENGDALRSVAEQSSQSADEAVKVTNTAAEAVTRLTQNIERAAGFIGEFDTLLNSLGASNKTINQLVEAIKAIADQTNLLALNAAIEAARAGEHGRGFAVVADEVRQLATTANESAQEIQGEMNKITDISNSVIAKQQEVSEVIEESVALARQTSENLTHLQTSAVDSAEAARDVVRQIDTILHALQGLRTHLLEMVEDARSNAGNAGANFSLADEMIRLFR</sequence>
<dbReference type="KEGG" id="tcd:AAIA72_10290"/>
<gene>
    <name evidence="5" type="ORF">AAIA72_10290</name>
</gene>
<dbReference type="SMART" id="SM00283">
    <property type="entry name" value="MA"/>
    <property type="match status" value="1"/>
</dbReference>
<proteinExistence type="predicted"/>
<dbReference type="InterPro" id="IPR004089">
    <property type="entry name" value="MCPsignal_dom"/>
</dbReference>
<dbReference type="EMBL" id="CP154858">
    <property type="protein sequence ID" value="XDT71194.1"/>
    <property type="molecule type" value="Genomic_DNA"/>
</dbReference>
<evidence type="ECO:0000256" key="2">
    <source>
        <dbReference type="ARBA" id="ARBA00023224"/>
    </source>
</evidence>
<dbReference type="GO" id="GO:0006935">
    <property type="term" value="P:chemotaxis"/>
    <property type="evidence" value="ECO:0007669"/>
    <property type="project" value="UniProtKB-ARBA"/>
</dbReference>
<feature type="domain" description="Methyl-accepting transducer" evidence="4">
    <location>
        <begin position="35"/>
        <end position="275"/>
    </location>
</feature>
<comment type="subcellular location">
    <subcellularLocation>
        <location evidence="1">Membrane</location>
    </subcellularLocation>
</comment>
<dbReference type="SUPFAM" id="SSF58104">
    <property type="entry name" value="Methyl-accepting chemotaxis protein (MCP) signaling domain"/>
    <property type="match status" value="1"/>
</dbReference>
<reference evidence="5" key="1">
    <citation type="submission" date="2024-05" db="EMBL/GenBank/DDBJ databases">
        <title>Genome sequencing of novel strain.</title>
        <authorList>
            <person name="Ganbat D."/>
            <person name="Ganbat S."/>
            <person name="Lee S.-J."/>
        </authorList>
    </citation>
    <scope>NUCLEOTIDE SEQUENCE</scope>
    <source>
        <strain evidence="5">SMD15-11</strain>
    </source>
</reference>
<dbReference type="PANTHER" id="PTHR32089">
    <property type="entry name" value="METHYL-ACCEPTING CHEMOTAXIS PROTEIN MCPB"/>
    <property type="match status" value="1"/>
</dbReference>
<evidence type="ECO:0000259" key="4">
    <source>
        <dbReference type="PROSITE" id="PS50111"/>
    </source>
</evidence>
<evidence type="ECO:0000256" key="3">
    <source>
        <dbReference type="PROSITE-ProRule" id="PRU00284"/>
    </source>
</evidence>